<comment type="caution">
    <text evidence="2">The sequence shown here is derived from an EMBL/GenBank/DDBJ whole genome shotgun (WGS) entry which is preliminary data.</text>
</comment>
<dbReference type="FunFam" id="2.60.40.2130:FF:000002">
    <property type="entry name" value="Putative Spondin-1"/>
    <property type="match status" value="1"/>
</dbReference>
<dbReference type="PANTHER" id="PTHR11311">
    <property type="entry name" value="SPONDIN"/>
    <property type="match status" value="1"/>
</dbReference>
<dbReference type="STRING" id="418985.A0A1V9WZJ4"/>
<dbReference type="GO" id="GO:0007155">
    <property type="term" value="P:cell adhesion"/>
    <property type="evidence" value="ECO:0007669"/>
    <property type="project" value="TreeGrafter"/>
</dbReference>
<evidence type="ECO:0000259" key="1">
    <source>
        <dbReference type="PROSITE" id="PS51020"/>
    </source>
</evidence>
<gene>
    <name evidence="2" type="ORF">BIW11_14101</name>
</gene>
<sequence>MDDGNLTKELCPEEQDNADEQPPVLEECCACDEANALLFFWAFVLIIIDEWLTHFSDIIGASHAADFKMWAYDGFASEGVRSVAEHGATKKLEAELKAQSGKIRTIIKARGLWYPNVNGKTFAVFRVDRKHHVMSALSMLGPSPDWLVGVSSLELCLKNCSWLASKTINLYPWDAGTSDGLSYVVAQREASNPQQRIHKITSSFPADPDSPFFDPTGAPMKPVARLTITRQRLYEK</sequence>
<dbReference type="AlphaFoldDB" id="A0A1V9WZJ4"/>
<proteinExistence type="predicted"/>
<accession>A0A1V9WZJ4</accession>
<dbReference type="OrthoDB" id="347314at2759"/>
<reference evidence="2 3" key="1">
    <citation type="journal article" date="2017" name="Gigascience">
        <title>Draft genome of the honey bee ectoparasitic mite, Tropilaelaps mercedesae, is shaped by the parasitic life history.</title>
        <authorList>
            <person name="Dong X."/>
            <person name="Armstrong S.D."/>
            <person name="Xia D."/>
            <person name="Makepeace B.L."/>
            <person name="Darby A.C."/>
            <person name="Kadowaki T."/>
        </authorList>
    </citation>
    <scope>NUCLEOTIDE SEQUENCE [LARGE SCALE GENOMIC DNA]</scope>
    <source>
        <strain evidence="2">Wuxi-XJTLU</strain>
    </source>
</reference>
<feature type="non-terminal residue" evidence="2">
    <location>
        <position position="236"/>
    </location>
</feature>
<dbReference type="PROSITE" id="PS51020">
    <property type="entry name" value="SPONDIN"/>
    <property type="match status" value="1"/>
</dbReference>
<dbReference type="PANTHER" id="PTHR11311:SF16">
    <property type="entry name" value="SPONDIN-1"/>
    <property type="match status" value="1"/>
</dbReference>
<dbReference type="InParanoid" id="A0A1V9WZJ4"/>
<dbReference type="Pfam" id="PF06468">
    <property type="entry name" value="Spond_N"/>
    <property type="match status" value="1"/>
</dbReference>
<name>A0A1V9WZJ4_9ACAR</name>
<dbReference type="GO" id="GO:0031012">
    <property type="term" value="C:extracellular matrix"/>
    <property type="evidence" value="ECO:0007669"/>
    <property type="project" value="TreeGrafter"/>
</dbReference>
<evidence type="ECO:0000313" key="3">
    <source>
        <dbReference type="Proteomes" id="UP000192247"/>
    </source>
</evidence>
<dbReference type="Proteomes" id="UP000192247">
    <property type="component" value="Unassembled WGS sequence"/>
</dbReference>
<organism evidence="2 3">
    <name type="scientific">Tropilaelaps mercedesae</name>
    <dbReference type="NCBI Taxonomy" id="418985"/>
    <lineage>
        <taxon>Eukaryota</taxon>
        <taxon>Metazoa</taxon>
        <taxon>Ecdysozoa</taxon>
        <taxon>Arthropoda</taxon>
        <taxon>Chelicerata</taxon>
        <taxon>Arachnida</taxon>
        <taxon>Acari</taxon>
        <taxon>Parasitiformes</taxon>
        <taxon>Mesostigmata</taxon>
        <taxon>Gamasina</taxon>
        <taxon>Dermanyssoidea</taxon>
        <taxon>Laelapidae</taxon>
        <taxon>Tropilaelaps</taxon>
    </lineage>
</organism>
<evidence type="ECO:0000313" key="2">
    <source>
        <dbReference type="EMBL" id="OQR66522.1"/>
    </source>
</evidence>
<dbReference type="Gene3D" id="2.60.40.2130">
    <property type="entry name" value="F-spondin domain"/>
    <property type="match status" value="1"/>
</dbReference>
<dbReference type="InterPro" id="IPR009465">
    <property type="entry name" value="Spondin_N"/>
</dbReference>
<dbReference type="NCBIfam" id="NF038123">
    <property type="entry name" value="NF038123_dom"/>
    <property type="match status" value="1"/>
</dbReference>
<dbReference type="InterPro" id="IPR038678">
    <property type="entry name" value="Spondin_N_sf"/>
</dbReference>
<feature type="domain" description="Spondin" evidence="1">
    <location>
        <begin position="24"/>
        <end position="208"/>
    </location>
</feature>
<keyword evidence="3" id="KW-1185">Reference proteome</keyword>
<dbReference type="EMBL" id="MNPL01032117">
    <property type="protein sequence ID" value="OQR66522.1"/>
    <property type="molecule type" value="Genomic_DNA"/>
</dbReference>
<protein>
    <submittedName>
        <fullName evidence="2">Spondin-1-like</fullName>
    </submittedName>
</protein>
<dbReference type="InterPro" id="IPR051418">
    <property type="entry name" value="Spondin/Thrombospondin_T1"/>
</dbReference>